<accession>J7IZ16</accession>
<organism evidence="1 2">
    <name type="scientific">Desulfosporosinus meridiei (strain ATCC BAA-275 / DSM 13257 / KCTC 12902 / NCIMB 13706 / S10)</name>
    <dbReference type="NCBI Taxonomy" id="768704"/>
    <lineage>
        <taxon>Bacteria</taxon>
        <taxon>Bacillati</taxon>
        <taxon>Bacillota</taxon>
        <taxon>Clostridia</taxon>
        <taxon>Eubacteriales</taxon>
        <taxon>Desulfitobacteriaceae</taxon>
        <taxon>Desulfosporosinus</taxon>
    </lineage>
</organism>
<dbReference type="HOGENOM" id="CLU_2648597_0_0_9"/>
<reference evidence="1 2" key="1">
    <citation type="journal article" date="2012" name="J. Bacteriol.">
        <title>Complete genome sequences of Desulfosporosinus orientis DSM765T, Desulfosporosinus youngiae DSM17734T, Desulfosporosinus meridiei DSM13257T, and Desulfosporosinus acidiphilus DSM22704T.</title>
        <authorList>
            <person name="Pester M."/>
            <person name="Brambilla E."/>
            <person name="Alazard D."/>
            <person name="Rattei T."/>
            <person name="Weinmaier T."/>
            <person name="Han J."/>
            <person name="Lucas S."/>
            <person name="Lapidus A."/>
            <person name="Cheng J.F."/>
            <person name="Goodwin L."/>
            <person name="Pitluck S."/>
            <person name="Peters L."/>
            <person name="Ovchinnikova G."/>
            <person name="Teshima H."/>
            <person name="Detter J.C."/>
            <person name="Han C.S."/>
            <person name="Tapia R."/>
            <person name="Land M.L."/>
            <person name="Hauser L."/>
            <person name="Kyrpides N.C."/>
            <person name="Ivanova N.N."/>
            <person name="Pagani I."/>
            <person name="Huntmann M."/>
            <person name="Wei C.L."/>
            <person name="Davenport K.W."/>
            <person name="Daligault H."/>
            <person name="Chain P.S."/>
            <person name="Chen A."/>
            <person name="Mavromatis K."/>
            <person name="Markowitz V."/>
            <person name="Szeto E."/>
            <person name="Mikhailova N."/>
            <person name="Pati A."/>
            <person name="Wagner M."/>
            <person name="Woyke T."/>
            <person name="Ollivier B."/>
            <person name="Klenk H.P."/>
            <person name="Spring S."/>
            <person name="Loy A."/>
        </authorList>
    </citation>
    <scope>NUCLEOTIDE SEQUENCE [LARGE SCALE GENOMIC DNA]</scope>
    <source>
        <strain evidence="2">ATCC BAA-275 / DSM 13257 / NCIMB 13706 / S10</strain>
    </source>
</reference>
<sequence length="76" mass="8421">MSDFCPFFLDTGDARIVDAGLSTRYCTSQMNPGKKMVKGSYKTLLAKRGYGLKSKICFSDSMVCPFYDGVSTNLKK</sequence>
<proteinExistence type="predicted"/>
<gene>
    <name evidence="1" type="ordered locus">Desmer_2363</name>
</gene>
<dbReference type="EMBL" id="CP003629">
    <property type="protein sequence ID" value="AFQ44288.1"/>
    <property type="molecule type" value="Genomic_DNA"/>
</dbReference>
<reference evidence="2" key="2">
    <citation type="submission" date="2012-08" db="EMBL/GenBank/DDBJ databases">
        <title>Finished genome of Desulfosporosinus meridiei DSM 13257.</title>
        <authorList>
            <person name="Huntemann M."/>
            <person name="Wei C.-L."/>
            <person name="Han J."/>
            <person name="Detter J.C."/>
            <person name="Han C."/>
            <person name="Davenport K."/>
            <person name="Daligault H."/>
            <person name="Erkkila T."/>
            <person name="Gu W."/>
            <person name="Munk A.C.C."/>
            <person name="Teshima H."/>
            <person name="Xu Y."/>
            <person name="Chain P."/>
            <person name="Tapia R."/>
            <person name="Chen A."/>
            <person name="Krypides N."/>
            <person name="Mavromatis K."/>
            <person name="Markowitz V."/>
            <person name="Szeto E."/>
            <person name="Ivanova N."/>
            <person name="Mikhailova N."/>
            <person name="Ovchinnikova G."/>
            <person name="Pagani I."/>
            <person name="Pati A."/>
            <person name="Goodwin L."/>
            <person name="Peters L."/>
            <person name="Pitluck S."/>
            <person name="Woyke T."/>
            <person name="Pester M."/>
            <person name="Spring S."/>
            <person name="Ollivier B."/>
            <person name="Rattei T."/>
            <person name="Klenk H.-P."/>
            <person name="Wagner M."/>
            <person name="Loy A."/>
        </authorList>
    </citation>
    <scope>NUCLEOTIDE SEQUENCE [LARGE SCALE GENOMIC DNA]</scope>
    <source>
        <strain evidence="2">ATCC BAA-275 / DSM 13257 / NCIMB 13706 / S10</strain>
    </source>
</reference>
<name>J7IZ16_DESMD</name>
<evidence type="ECO:0000313" key="2">
    <source>
        <dbReference type="Proteomes" id="UP000005262"/>
    </source>
</evidence>
<evidence type="ECO:0000313" key="1">
    <source>
        <dbReference type="EMBL" id="AFQ44288.1"/>
    </source>
</evidence>
<dbReference type="Proteomes" id="UP000005262">
    <property type="component" value="Chromosome"/>
</dbReference>
<dbReference type="KEGG" id="dmi:Desmer_2363"/>
<dbReference type="RefSeq" id="WP_014903202.1">
    <property type="nucleotide sequence ID" value="NC_018515.1"/>
</dbReference>
<keyword evidence="2" id="KW-1185">Reference proteome</keyword>
<protein>
    <submittedName>
        <fullName evidence="1">Uncharacterized protein</fullName>
    </submittedName>
</protein>
<dbReference type="AlphaFoldDB" id="J7IZ16"/>